<evidence type="ECO:0000313" key="8">
    <source>
        <dbReference type="Proteomes" id="UP000229383"/>
    </source>
</evidence>
<sequence length="478" mass="51587">MPFKRRLKSIYLRTRFKKVIIFIVIFLITSSVYADYLGQDLLNLEEANRGFATAYLKISIDDAWDKINTLVTNLSPLKVGILDTGIDAFHPEFAGENINGNLVGRVNLGSTILSSNKDFDKDGHGTQVAGIIGANNISFQVPYIPLHMNGILSGANNLDYSLEIRKRSRIPLYTMFHARNRLNDLIESNVQIINVSLTSFLPNVVDYFFEPVFQNNHNILFVIAAGNDGINANSKTPARLGYLSNVVIVGAVDLLDNRFDTVDGKSNFGDTISISAPGEQVYAPKPFVPPLDPTDYDPNFTDTSAATPMVTGVAGLLKVINPLLTPAQIKQILIESADVLTTDYPDELQKTLGPVLGPINCNPDNLPNARGCRLNAYKAVCHPLVGLDCEEEPPLPPGPQPGPNIGDTVSIPMLSGGVSGIGIEDEDVNLAGITFISEDEVLLAEGSGELSKVNLNTGKVTTVAFVNAGGIASSVFFK</sequence>
<dbReference type="PROSITE" id="PS00137">
    <property type="entry name" value="SUBTILASE_HIS"/>
    <property type="match status" value="1"/>
</dbReference>
<evidence type="ECO:0000259" key="6">
    <source>
        <dbReference type="Pfam" id="PF00082"/>
    </source>
</evidence>
<dbReference type="PANTHER" id="PTHR43806:SF11">
    <property type="entry name" value="CEREVISIN-RELATED"/>
    <property type="match status" value="1"/>
</dbReference>
<keyword evidence="4 5" id="KW-0720">Serine protease</keyword>
<evidence type="ECO:0000256" key="5">
    <source>
        <dbReference type="PROSITE-ProRule" id="PRU01240"/>
    </source>
</evidence>
<reference evidence="8" key="1">
    <citation type="submission" date="2017-09" db="EMBL/GenBank/DDBJ databases">
        <title>Depth-based differentiation of microbial function through sediment-hosted aquifers and enrichment of novel symbionts in the deep terrestrial subsurface.</title>
        <authorList>
            <person name="Probst A.J."/>
            <person name="Ladd B."/>
            <person name="Jarett J.K."/>
            <person name="Geller-Mcgrath D.E."/>
            <person name="Sieber C.M.K."/>
            <person name="Emerson J.B."/>
            <person name="Anantharaman K."/>
            <person name="Thomas B.C."/>
            <person name="Malmstrom R."/>
            <person name="Stieglmeier M."/>
            <person name="Klingl A."/>
            <person name="Woyke T."/>
            <person name="Ryan C.M."/>
            <person name="Banfield J.F."/>
        </authorList>
    </citation>
    <scope>NUCLEOTIDE SEQUENCE [LARGE SCALE GENOMIC DNA]</scope>
</reference>
<dbReference type="PANTHER" id="PTHR43806">
    <property type="entry name" value="PEPTIDASE S8"/>
    <property type="match status" value="1"/>
</dbReference>
<name>A0A2H0TF00_9BACT</name>
<accession>A0A2H0TF00</accession>
<evidence type="ECO:0000256" key="3">
    <source>
        <dbReference type="ARBA" id="ARBA00022801"/>
    </source>
</evidence>
<dbReference type="Pfam" id="PF00082">
    <property type="entry name" value="Peptidase_S8"/>
    <property type="match status" value="1"/>
</dbReference>
<dbReference type="InterPro" id="IPR000209">
    <property type="entry name" value="Peptidase_S8/S53_dom"/>
</dbReference>
<evidence type="ECO:0000256" key="2">
    <source>
        <dbReference type="ARBA" id="ARBA00022670"/>
    </source>
</evidence>
<dbReference type="CDD" id="cd00306">
    <property type="entry name" value="Peptidases_S8_S53"/>
    <property type="match status" value="1"/>
</dbReference>
<dbReference type="InterPro" id="IPR015500">
    <property type="entry name" value="Peptidase_S8_subtilisin-rel"/>
</dbReference>
<gene>
    <name evidence="7" type="ORF">COU46_03135</name>
</gene>
<evidence type="ECO:0000313" key="7">
    <source>
        <dbReference type="EMBL" id="PIR70120.1"/>
    </source>
</evidence>
<comment type="similarity">
    <text evidence="1 5">Belongs to the peptidase S8 family.</text>
</comment>
<feature type="domain" description="Peptidase S8/S53" evidence="6">
    <location>
        <begin position="77"/>
        <end position="342"/>
    </location>
</feature>
<dbReference type="EMBL" id="PFCN01000035">
    <property type="protein sequence ID" value="PIR70120.1"/>
    <property type="molecule type" value="Genomic_DNA"/>
</dbReference>
<dbReference type="InterPro" id="IPR036852">
    <property type="entry name" value="Peptidase_S8/S53_dom_sf"/>
</dbReference>
<dbReference type="Proteomes" id="UP000229383">
    <property type="component" value="Unassembled WGS sequence"/>
</dbReference>
<dbReference type="PRINTS" id="PR00723">
    <property type="entry name" value="SUBTILISIN"/>
</dbReference>
<dbReference type="SUPFAM" id="SSF52743">
    <property type="entry name" value="Subtilisin-like"/>
    <property type="match status" value="1"/>
</dbReference>
<feature type="active site" description="Charge relay system" evidence="5">
    <location>
        <position position="83"/>
    </location>
</feature>
<dbReference type="GO" id="GO:0004252">
    <property type="term" value="F:serine-type endopeptidase activity"/>
    <property type="evidence" value="ECO:0007669"/>
    <property type="project" value="UniProtKB-UniRule"/>
</dbReference>
<comment type="caution">
    <text evidence="7">The sequence shown here is derived from an EMBL/GenBank/DDBJ whole genome shotgun (WGS) entry which is preliminary data.</text>
</comment>
<keyword evidence="3 5" id="KW-0378">Hydrolase</keyword>
<dbReference type="Gene3D" id="3.40.50.200">
    <property type="entry name" value="Peptidase S8/S53 domain"/>
    <property type="match status" value="1"/>
</dbReference>
<dbReference type="InterPro" id="IPR022398">
    <property type="entry name" value="Peptidase_S8_His-AS"/>
</dbReference>
<protein>
    <recommendedName>
        <fullName evidence="6">Peptidase S8/S53 domain-containing protein</fullName>
    </recommendedName>
</protein>
<dbReference type="PROSITE" id="PS51892">
    <property type="entry name" value="SUBTILASE"/>
    <property type="match status" value="1"/>
</dbReference>
<dbReference type="GO" id="GO:0006508">
    <property type="term" value="P:proteolysis"/>
    <property type="evidence" value="ECO:0007669"/>
    <property type="project" value="UniProtKB-KW"/>
</dbReference>
<proteinExistence type="inferred from homology"/>
<feature type="active site" description="Charge relay system" evidence="5">
    <location>
        <position position="124"/>
    </location>
</feature>
<keyword evidence="2 5" id="KW-0645">Protease</keyword>
<evidence type="ECO:0000256" key="4">
    <source>
        <dbReference type="ARBA" id="ARBA00022825"/>
    </source>
</evidence>
<dbReference type="PROSITE" id="PS00136">
    <property type="entry name" value="SUBTILASE_ASP"/>
    <property type="match status" value="1"/>
</dbReference>
<dbReference type="InterPro" id="IPR050131">
    <property type="entry name" value="Peptidase_S8_subtilisin-like"/>
</dbReference>
<dbReference type="AlphaFoldDB" id="A0A2H0TF00"/>
<dbReference type="InterPro" id="IPR023827">
    <property type="entry name" value="Peptidase_S8_Asp-AS"/>
</dbReference>
<organism evidence="7 8">
    <name type="scientific">Candidatus Niyogibacteria bacterium CG10_big_fil_rev_8_21_14_0_10_42_19</name>
    <dbReference type="NCBI Taxonomy" id="1974725"/>
    <lineage>
        <taxon>Bacteria</taxon>
        <taxon>Candidatus Niyogiibacteriota</taxon>
    </lineage>
</organism>
<feature type="active site" description="Charge relay system" evidence="5">
    <location>
        <position position="304"/>
    </location>
</feature>
<evidence type="ECO:0000256" key="1">
    <source>
        <dbReference type="ARBA" id="ARBA00011073"/>
    </source>
</evidence>